<comment type="caution">
    <text evidence="1">The sequence shown here is derived from an EMBL/GenBank/DDBJ whole genome shotgun (WGS) entry which is preliminary data.</text>
</comment>
<dbReference type="Proteomes" id="UP000436284">
    <property type="component" value="Unassembled WGS sequence"/>
</dbReference>
<keyword evidence="2" id="KW-1185">Reference proteome</keyword>
<dbReference type="RefSeq" id="WP_160654971.1">
    <property type="nucleotide sequence ID" value="NZ_JBHRWU010000001.1"/>
</dbReference>
<keyword evidence="1" id="KW-0808">Transferase</keyword>
<gene>
    <name evidence="1" type="ORF">GQ671_07465</name>
</gene>
<dbReference type="OrthoDB" id="9810718at2"/>
<organism evidence="1 2">
    <name type="scientific">Salinicoccus hispanicus</name>
    <dbReference type="NCBI Taxonomy" id="157225"/>
    <lineage>
        <taxon>Bacteria</taxon>
        <taxon>Bacillati</taxon>
        <taxon>Bacillota</taxon>
        <taxon>Bacilli</taxon>
        <taxon>Bacillales</taxon>
        <taxon>Staphylococcaceae</taxon>
        <taxon>Salinicoccus</taxon>
    </lineage>
</organism>
<dbReference type="InterPro" id="IPR008928">
    <property type="entry name" value="6-hairpin_glycosidase_sf"/>
</dbReference>
<reference evidence="1 2" key="1">
    <citation type="submission" date="2019-12" db="EMBL/GenBank/DDBJ databases">
        <title>Salinicoccus cyprini sp. nov., isolated from gastro-intestinal tract of mirror carp, Cyprinus carpio var. specularis, collected from Gobind Sagar Reservoir, Himachal Pradesh, India.</title>
        <authorList>
            <person name="Talwar C."/>
            <person name="Singh A.K."/>
            <person name="Lal R."/>
            <person name="Negi R.K."/>
        </authorList>
    </citation>
    <scope>NUCLEOTIDE SEQUENCE [LARGE SCALE GENOMIC DNA]</scope>
    <source>
        <strain evidence="1 2">J-82</strain>
    </source>
</reference>
<sequence>MNIRLIEDLRNRKDLLTSDWIIISLGFKNRRAHVFKVKNNNFFQKKINDEMKKLSDLGHSTEWLKADFIVSEEEAPFSEVLDDMQQTRRNYIDYGIAYDKNYSLAFLPEEINANAFVRPVPNDKDKKMFVSEKNINTYLKKYKAYKGIYFHKKYLNKSVIRFQTKGFLVEVDKMFELNSGGNMHGIRKIGGHQKKSEYRRLIQTATNYLKDQIDTDGRYEYGKFPHFDKRIAFYNVLRHTSTTYSLLEGIEFLNDKKGIEWAKLTIDYLLDNYLYIDPEEPESAYIFDDTNNINEVKLGQNGVALITLTKYMMMTGSDEYMGVARKIANGTLRMIGEDGDTVHVLNYPNLTVKEEKRVIYYDGEAAFGLMRLYQMDENPKWLETVELLFDHFIANDYWKNSDHWLSYCTYELTKVKPEEEYFVFGLKNVSRRLDFIYQRETTFPTFLEMLMAGYKMVELMKEKGMNDLIGEHLNKDKFEKTIEKRVDYQRTGYFYPEIAMYFKNPGSILGSFFIKHHGYRVRIDDIQHYISGYIQYMEFYKNNKKVT</sequence>
<accession>A0A6N8TYM5</accession>
<dbReference type="AlphaFoldDB" id="A0A6N8TYM5"/>
<proteinExistence type="predicted"/>
<dbReference type="GO" id="GO:0016740">
    <property type="term" value="F:transferase activity"/>
    <property type="evidence" value="ECO:0007669"/>
    <property type="project" value="UniProtKB-KW"/>
</dbReference>
<dbReference type="GO" id="GO:0005975">
    <property type="term" value="P:carbohydrate metabolic process"/>
    <property type="evidence" value="ECO:0007669"/>
    <property type="project" value="InterPro"/>
</dbReference>
<name>A0A6N8TYM5_9STAP</name>
<dbReference type="SUPFAM" id="SSF48208">
    <property type="entry name" value="Six-hairpin glycosidases"/>
    <property type="match status" value="1"/>
</dbReference>
<evidence type="ECO:0000313" key="1">
    <source>
        <dbReference type="EMBL" id="MXQ51108.1"/>
    </source>
</evidence>
<protein>
    <submittedName>
        <fullName evidence="1">Poly(Glycerol-phosphate) alpha-glucosyltransferase</fullName>
    </submittedName>
</protein>
<dbReference type="EMBL" id="WUUK01000002">
    <property type="protein sequence ID" value="MXQ51108.1"/>
    <property type="molecule type" value="Genomic_DNA"/>
</dbReference>
<evidence type="ECO:0000313" key="2">
    <source>
        <dbReference type="Proteomes" id="UP000436284"/>
    </source>
</evidence>